<dbReference type="AlphaFoldDB" id="A0A3A2ZTZ5"/>
<keyword evidence="3" id="KW-1185">Reference proteome</keyword>
<evidence type="ECO:0000256" key="1">
    <source>
        <dbReference type="SAM" id="MobiDB-lite"/>
    </source>
</evidence>
<proteinExistence type="predicted"/>
<reference evidence="3" key="1">
    <citation type="submission" date="2017-02" db="EMBL/GenBank/DDBJ databases">
        <authorList>
            <person name="Tafer H."/>
            <person name="Lopandic K."/>
        </authorList>
    </citation>
    <scope>NUCLEOTIDE SEQUENCE [LARGE SCALE GENOMIC DNA]</scope>
    <source>
        <strain evidence="3">CBS 366.77</strain>
    </source>
</reference>
<sequence>MLHELADRASEVPRFLNREYPGTSGNTKTAEIWQPKTGQTDKGNYFHLRMKCIYYPVAVVNWEGDWLDGVTWSAQSKPNSAKTVME</sequence>
<dbReference type="Proteomes" id="UP000266188">
    <property type="component" value="Unassembled WGS sequence"/>
</dbReference>
<organism evidence="2 3">
    <name type="scientific">Aspergillus sclerotialis</name>
    <dbReference type="NCBI Taxonomy" id="2070753"/>
    <lineage>
        <taxon>Eukaryota</taxon>
        <taxon>Fungi</taxon>
        <taxon>Dikarya</taxon>
        <taxon>Ascomycota</taxon>
        <taxon>Pezizomycotina</taxon>
        <taxon>Eurotiomycetes</taxon>
        <taxon>Eurotiomycetidae</taxon>
        <taxon>Eurotiales</taxon>
        <taxon>Aspergillaceae</taxon>
        <taxon>Aspergillus</taxon>
        <taxon>Aspergillus subgen. Polypaecilum</taxon>
    </lineage>
</organism>
<accession>A0A3A2ZTZ5</accession>
<feature type="region of interest" description="Disordered" evidence="1">
    <location>
        <begin position="16"/>
        <end position="36"/>
    </location>
</feature>
<dbReference type="EMBL" id="MVGC01000028">
    <property type="protein sequence ID" value="RJE26180.1"/>
    <property type="molecule type" value="Genomic_DNA"/>
</dbReference>
<evidence type="ECO:0000313" key="3">
    <source>
        <dbReference type="Proteomes" id="UP000266188"/>
    </source>
</evidence>
<evidence type="ECO:0000313" key="2">
    <source>
        <dbReference type="EMBL" id="RJE26180.1"/>
    </source>
</evidence>
<protein>
    <submittedName>
        <fullName evidence="2">Uncharacterized protein</fullName>
    </submittedName>
</protein>
<gene>
    <name evidence="2" type="ORF">PHISCL_01530</name>
</gene>
<comment type="caution">
    <text evidence="2">The sequence shown here is derived from an EMBL/GenBank/DDBJ whole genome shotgun (WGS) entry which is preliminary data.</text>
</comment>
<name>A0A3A2ZTZ5_9EURO</name>